<reference evidence="5 8" key="2">
    <citation type="submission" date="2020-10" db="EMBL/GenBank/DDBJ databases">
        <title>Campylobacter californiensis sp. nov. isolated from cattle and feral swine in California.</title>
        <authorList>
            <person name="Miller W.G."/>
        </authorList>
    </citation>
    <scope>NUCLEOTIDE SEQUENCE [LARGE SCALE GENOMIC DNA]</scope>
    <source>
        <strain evidence="5 8">RM12919</strain>
    </source>
</reference>
<dbReference type="InterPro" id="IPR004785">
    <property type="entry name" value="RpiB"/>
</dbReference>
<feature type="active site" description="Proton donor" evidence="3">
    <location>
        <position position="100"/>
    </location>
</feature>
<dbReference type="Proteomes" id="UP001318760">
    <property type="component" value="Unassembled WGS sequence"/>
</dbReference>
<protein>
    <submittedName>
        <fullName evidence="6">Ribose 5-phosphate isomerase B</fullName>
        <ecNumber evidence="6">5.3.1.6</ecNumber>
    </submittedName>
</protein>
<feature type="binding site" evidence="4">
    <location>
        <begin position="11"/>
        <end position="12"/>
    </location>
    <ligand>
        <name>D-ribulose 5-phosphate</name>
        <dbReference type="ChEBI" id="CHEBI:58121"/>
    </ligand>
</feature>
<feature type="binding site" evidence="4">
    <location>
        <position position="138"/>
    </location>
    <ligand>
        <name>D-ribulose 5-phosphate</name>
        <dbReference type="ChEBI" id="CHEBI:58121"/>
    </ligand>
</feature>
<dbReference type="PANTHER" id="PTHR30345">
    <property type="entry name" value="RIBOSE-5-PHOSPHATE ISOMERASE B"/>
    <property type="match status" value="1"/>
</dbReference>
<dbReference type="EMBL" id="JADBHS010000008">
    <property type="protein sequence ID" value="MBE2986539.1"/>
    <property type="molecule type" value="Genomic_DNA"/>
</dbReference>
<dbReference type="AlphaFoldDB" id="A0AAW3ZSU0"/>
<dbReference type="PIRSF" id="PIRSF005384">
    <property type="entry name" value="RpiB_LacA_B"/>
    <property type="match status" value="1"/>
</dbReference>
<dbReference type="Gene3D" id="3.40.1400.10">
    <property type="entry name" value="Sugar-phosphate isomerase, RpiB/LacA/LacB"/>
    <property type="match status" value="1"/>
</dbReference>
<comment type="similarity">
    <text evidence="1">Belongs to the LacAB/RpiB family.</text>
</comment>
<dbReference type="RefSeq" id="WP_170016527.1">
    <property type="nucleotide sequence ID" value="NZ_CP012545.1"/>
</dbReference>
<feature type="active site" description="Proton acceptor" evidence="3">
    <location>
        <position position="67"/>
    </location>
</feature>
<dbReference type="Proteomes" id="UP000650616">
    <property type="component" value="Unassembled WGS sequence"/>
</dbReference>
<feature type="binding site" evidence="4">
    <location>
        <begin position="68"/>
        <end position="72"/>
    </location>
    <ligand>
        <name>D-ribulose 5-phosphate</name>
        <dbReference type="ChEBI" id="CHEBI:58121"/>
    </ligand>
</feature>
<evidence type="ECO:0000256" key="3">
    <source>
        <dbReference type="PIRSR" id="PIRSR005384-1"/>
    </source>
</evidence>
<proteinExistence type="inferred from homology"/>
<accession>A0AAW3ZSU0</accession>
<name>A0AAW3ZSU0_9BACT</name>
<evidence type="ECO:0000313" key="5">
    <source>
        <dbReference type="EMBL" id="MBE2986539.1"/>
    </source>
</evidence>
<dbReference type="SUPFAM" id="SSF89623">
    <property type="entry name" value="Ribose/Galactose isomerase RpiB/AlsB"/>
    <property type="match status" value="1"/>
</dbReference>
<evidence type="ECO:0000313" key="6">
    <source>
        <dbReference type="EMBL" id="MBE3608359.1"/>
    </source>
</evidence>
<feature type="binding site" evidence="4">
    <location>
        <position position="111"/>
    </location>
    <ligand>
        <name>D-ribulose 5-phosphate</name>
        <dbReference type="ChEBI" id="CHEBI:58121"/>
    </ligand>
</feature>
<dbReference type="NCBIfam" id="TIGR00689">
    <property type="entry name" value="rpiB_lacA_lacB"/>
    <property type="match status" value="1"/>
</dbReference>
<dbReference type="EC" id="5.3.1.6" evidence="6"/>
<keyword evidence="7" id="KW-1185">Reference proteome</keyword>
<keyword evidence="2 6" id="KW-0413">Isomerase</keyword>
<feature type="binding site" evidence="4">
    <location>
        <position position="134"/>
    </location>
    <ligand>
        <name>D-ribulose 5-phosphate</name>
        <dbReference type="ChEBI" id="CHEBI:58121"/>
    </ligand>
</feature>
<dbReference type="EMBL" id="LIWG01000007">
    <property type="protein sequence ID" value="MBE3608359.1"/>
    <property type="molecule type" value="Genomic_DNA"/>
</dbReference>
<gene>
    <name evidence="6" type="primary">rpiB</name>
    <name evidence="5" type="ORF">CCAL12919_05255</name>
    <name evidence="6" type="ORF">CCAL9337_06435</name>
</gene>
<dbReference type="NCBIfam" id="NF004051">
    <property type="entry name" value="PRK05571.1"/>
    <property type="match status" value="1"/>
</dbReference>
<dbReference type="GO" id="GO:0005975">
    <property type="term" value="P:carbohydrate metabolic process"/>
    <property type="evidence" value="ECO:0007669"/>
    <property type="project" value="InterPro"/>
</dbReference>
<dbReference type="InterPro" id="IPR003500">
    <property type="entry name" value="RpiB_LacA_LacB"/>
</dbReference>
<dbReference type="GO" id="GO:0004751">
    <property type="term" value="F:ribose-5-phosphate isomerase activity"/>
    <property type="evidence" value="ECO:0007669"/>
    <property type="project" value="UniProtKB-EC"/>
</dbReference>
<feature type="binding site" evidence="4">
    <location>
        <position position="101"/>
    </location>
    <ligand>
        <name>D-ribulose 5-phosphate</name>
        <dbReference type="ChEBI" id="CHEBI:58121"/>
    </ligand>
</feature>
<dbReference type="InterPro" id="IPR036569">
    <property type="entry name" value="RpiB_LacA_LacB_sf"/>
</dbReference>
<comment type="caution">
    <text evidence="6">The sequence shown here is derived from an EMBL/GenBank/DDBJ whole genome shotgun (WGS) entry which is preliminary data.</text>
</comment>
<sequence length="149" mass="16409">MQIDKIFIASDHAGFGLKKELKNSLSNIGYEIIDLGTDDATTSVDYPDFSHKMAKNLDDNCYGILICGTGIGISIAANRHANIRCALCHDEFTARLARQHNDANVIAMGARTIGTGVALDMIKVFLNTEFEGGRHERRVKKIEPQKENS</sequence>
<organism evidence="6 7">
    <name type="scientific">Campylobacter californiensis</name>
    <dbReference type="NCBI Taxonomy" id="1032243"/>
    <lineage>
        <taxon>Bacteria</taxon>
        <taxon>Pseudomonadati</taxon>
        <taxon>Campylobacterota</taxon>
        <taxon>Epsilonproteobacteria</taxon>
        <taxon>Campylobacterales</taxon>
        <taxon>Campylobacteraceae</taxon>
        <taxon>Campylobacter</taxon>
    </lineage>
</organism>
<evidence type="ECO:0000313" key="8">
    <source>
        <dbReference type="Proteomes" id="UP001318760"/>
    </source>
</evidence>
<dbReference type="Pfam" id="PF02502">
    <property type="entry name" value="LacAB_rpiB"/>
    <property type="match status" value="1"/>
</dbReference>
<reference evidence="6 7" key="1">
    <citation type="submission" date="2015-08" db="EMBL/GenBank/DDBJ databases">
        <title>Comparative genomics of the Campylobacter concisus group.</title>
        <authorList>
            <person name="Yee E."/>
            <person name="Chapman M.H."/>
            <person name="Huynh S."/>
            <person name="Bono J.L."/>
            <person name="On S.L."/>
            <person name="St Leger J."/>
            <person name="Foster G."/>
            <person name="Parker C.T."/>
            <person name="Miller W.G."/>
        </authorList>
    </citation>
    <scope>NUCLEOTIDE SEQUENCE [LARGE SCALE GENOMIC DNA]</scope>
    <source>
        <strain evidence="6 7">RM9337</strain>
    </source>
</reference>
<dbReference type="PANTHER" id="PTHR30345:SF0">
    <property type="entry name" value="DNA DAMAGE-REPAIR_TOLERATION PROTEIN DRT102"/>
    <property type="match status" value="1"/>
</dbReference>
<evidence type="ECO:0000256" key="1">
    <source>
        <dbReference type="ARBA" id="ARBA00008754"/>
    </source>
</evidence>
<evidence type="ECO:0000256" key="2">
    <source>
        <dbReference type="ARBA" id="ARBA00023235"/>
    </source>
</evidence>
<evidence type="ECO:0000313" key="7">
    <source>
        <dbReference type="Proteomes" id="UP000650616"/>
    </source>
</evidence>
<dbReference type="NCBIfam" id="TIGR01120">
    <property type="entry name" value="rpiB"/>
    <property type="match status" value="1"/>
</dbReference>
<evidence type="ECO:0000256" key="4">
    <source>
        <dbReference type="PIRSR" id="PIRSR005384-2"/>
    </source>
</evidence>